<reference evidence="1" key="1">
    <citation type="submission" date="2023-03" db="EMBL/GenBank/DDBJ databases">
        <title>Massive genome expansion in bonnet fungi (Mycena s.s.) driven by repeated elements and novel gene families across ecological guilds.</title>
        <authorList>
            <consortium name="Lawrence Berkeley National Laboratory"/>
            <person name="Harder C.B."/>
            <person name="Miyauchi S."/>
            <person name="Viragh M."/>
            <person name="Kuo A."/>
            <person name="Thoen E."/>
            <person name="Andreopoulos B."/>
            <person name="Lu D."/>
            <person name="Skrede I."/>
            <person name="Drula E."/>
            <person name="Henrissat B."/>
            <person name="Morin E."/>
            <person name="Kohler A."/>
            <person name="Barry K."/>
            <person name="LaButti K."/>
            <person name="Morin E."/>
            <person name="Salamov A."/>
            <person name="Lipzen A."/>
            <person name="Mereny Z."/>
            <person name="Hegedus B."/>
            <person name="Baldrian P."/>
            <person name="Stursova M."/>
            <person name="Weitz H."/>
            <person name="Taylor A."/>
            <person name="Grigoriev I.V."/>
            <person name="Nagy L.G."/>
            <person name="Martin F."/>
            <person name="Kauserud H."/>
        </authorList>
    </citation>
    <scope>NUCLEOTIDE SEQUENCE</scope>
    <source>
        <strain evidence="1">CBHHK173m</strain>
    </source>
</reference>
<evidence type="ECO:0000313" key="2">
    <source>
        <dbReference type="Proteomes" id="UP001222325"/>
    </source>
</evidence>
<protein>
    <submittedName>
        <fullName evidence="1">Uncharacterized protein</fullName>
    </submittedName>
</protein>
<dbReference type="Proteomes" id="UP001222325">
    <property type="component" value="Unassembled WGS sequence"/>
</dbReference>
<gene>
    <name evidence="1" type="ORF">B0H15DRAFT_952451</name>
</gene>
<accession>A0AAD6XJ49</accession>
<proteinExistence type="predicted"/>
<keyword evidence="2" id="KW-1185">Reference proteome</keyword>
<name>A0AAD6XJ49_9AGAR</name>
<comment type="caution">
    <text evidence="1">The sequence shown here is derived from an EMBL/GenBank/DDBJ whole genome shotgun (WGS) entry which is preliminary data.</text>
</comment>
<organism evidence="1 2">
    <name type="scientific">Mycena belliarum</name>
    <dbReference type="NCBI Taxonomy" id="1033014"/>
    <lineage>
        <taxon>Eukaryota</taxon>
        <taxon>Fungi</taxon>
        <taxon>Dikarya</taxon>
        <taxon>Basidiomycota</taxon>
        <taxon>Agaricomycotina</taxon>
        <taxon>Agaricomycetes</taxon>
        <taxon>Agaricomycetidae</taxon>
        <taxon>Agaricales</taxon>
        <taxon>Marasmiineae</taxon>
        <taxon>Mycenaceae</taxon>
        <taxon>Mycena</taxon>
    </lineage>
</organism>
<sequence length="369" mass="39621">MAPSRSSRLDAPRQALCTRSPALLLALFRRRHQRLRGNVLHPCDDLPPPSLVHLASAHQARLPHIGLLRCPARDSLRARIRCLSARASRASIPLVAMFVFTVEPVSPHGHMHAVLLRERRARRLHGSSFRFCSCARLLSPKPASAVLLRRSGRPFGAQLRRNSACVSVYAPQTPISGAFMNKTGGPSTSLCANLPHLSNVLPAPLFLAAPPPAPRPASIAATTSSSHERGEPRPIGHWALELPPSQLPARVSVPSLAPRRLTLLLRRSTCTVEIGDNTIYGSQAAPCGALLPPALPRALGSVSVLLTDSTCGCGVEPGVARDPRLQLNRAEADPALPLVVTWQLVDPAFLRTTLSLLLKSASFRLCASS</sequence>
<evidence type="ECO:0000313" key="1">
    <source>
        <dbReference type="EMBL" id="KAJ7082353.1"/>
    </source>
</evidence>
<dbReference type="AlphaFoldDB" id="A0AAD6XJ49"/>
<dbReference type="EMBL" id="JARJCN010000045">
    <property type="protein sequence ID" value="KAJ7082353.1"/>
    <property type="molecule type" value="Genomic_DNA"/>
</dbReference>